<reference evidence="3" key="2">
    <citation type="submission" date="2018-01" db="EMBL/GenBank/DDBJ databases">
        <title>FDA dAtabase for Regulatory Grade micrObial Sequences (FDA-ARGOS): Supporting development and validation of Infectious Disease Dx tests.</title>
        <authorList>
            <person name="Hoffmann M."/>
            <person name="Allard M."/>
            <person name="Evans P."/>
            <person name="Brown E."/>
            <person name="Tallon L."/>
            <person name="Sadzewicz L."/>
            <person name="Sengamalay N."/>
            <person name="Ott S."/>
            <person name="Godinez A."/>
            <person name="Nagaraj S."/>
            <person name="Vyas G."/>
            <person name="Aluvathingal J."/>
            <person name="Nadendla S."/>
            <person name="Geyer C."/>
            <person name="Sichtig H."/>
        </authorList>
    </citation>
    <scope>NUCLEOTIDE SEQUENCE</scope>
    <source>
        <strain evidence="3">ATCC 33809</strain>
    </source>
</reference>
<dbReference type="InterPro" id="IPR009468">
    <property type="entry name" value="DUF1090"/>
</dbReference>
<dbReference type="EMBL" id="UHIP01000002">
    <property type="protein sequence ID" value="SUQ26297.1"/>
    <property type="molecule type" value="Genomic_DNA"/>
</dbReference>
<evidence type="ECO:0000313" key="3">
    <source>
        <dbReference type="EMBL" id="AMF92946.1"/>
    </source>
</evidence>
<dbReference type="GeneID" id="29384184"/>
<organism evidence="4 6">
    <name type="scientific">Vibrio fluvialis</name>
    <dbReference type="NCBI Taxonomy" id="676"/>
    <lineage>
        <taxon>Bacteria</taxon>
        <taxon>Pseudomonadati</taxon>
        <taxon>Pseudomonadota</taxon>
        <taxon>Gammaproteobacteria</taxon>
        <taxon>Vibrionales</taxon>
        <taxon>Vibrionaceae</taxon>
        <taxon>Vibrio</taxon>
    </lineage>
</organism>
<reference evidence="5" key="1">
    <citation type="submission" date="2015-12" db="EMBL/GenBank/DDBJ databases">
        <title>FDA dAtabase for Regulatory Grade micrObial Sequences (FDA-ARGOS): Supporting development and validation of Infectious Disease Dx tests.</title>
        <authorList>
            <person name="Hoffmann M."/>
            <person name="Allard M."/>
            <person name="Evans P."/>
            <person name="Brown E."/>
            <person name="Tallon L.J."/>
            <person name="Sadzewicz L."/>
            <person name="Sengamalay N."/>
            <person name="Ott S."/>
            <person name="Godinez A."/>
            <person name="Nagaraj S."/>
            <person name="Vyas G."/>
            <person name="Aluvathingal J."/>
            <person name="Nadendla S."/>
            <person name="Geyer C."/>
            <person name="Sichtig H."/>
        </authorList>
    </citation>
    <scope>NUCLEOTIDE SEQUENCE [LARGE SCALE GENOMIC DNA]</scope>
    <source>
        <strain evidence="5">ATCC 33809</strain>
    </source>
</reference>
<keyword evidence="5" id="KW-1185">Reference proteome</keyword>
<gene>
    <name evidence="4" type="primary">yqjC</name>
    <name evidence="3" type="ORF">AL536_05665</name>
    <name evidence="4" type="ORF">NCTC11327_03157</name>
</gene>
<dbReference type="AlphaFoldDB" id="A0AAX2LT58"/>
<evidence type="ECO:0000256" key="2">
    <source>
        <dbReference type="SAM" id="SignalP"/>
    </source>
</evidence>
<dbReference type="KEGG" id="vfl:AL536_05665"/>
<reference evidence="4 6" key="3">
    <citation type="submission" date="2018-06" db="EMBL/GenBank/DDBJ databases">
        <authorList>
            <consortium name="Pathogen Informatics"/>
            <person name="Doyle S."/>
        </authorList>
    </citation>
    <scope>NUCLEOTIDE SEQUENCE [LARGE SCALE GENOMIC DNA]</scope>
    <source>
        <strain evidence="4 6">NCTC11327</strain>
    </source>
</reference>
<name>A0AAX2LT58_VIBFL</name>
<evidence type="ECO:0000313" key="6">
    <source>
        <dbReference type="Proteomes" id="UP000254626"/>
    </source>
</evidence>
<feature type="chain" id="PRO_5043735329" evidence="2">
    <location>
        <begin position="22"/>
        <end position="128"/>
    </location>
</feature>
<proteinExistence type="predicted"/>
<feature type="signal peptide" evidence="2">
    <location>
        <begin position="1"/>
        <end position="21"/>
    </location>
</feature>
<feature type="region of interest" description="Disordered" evidence="1">
    <location>
        <begin position="77"/>
        <end position="107"/>
    </location>
</feature>
<sequence length="128" mass="14142">MTQKSISVALLALLPVSVALANTPPLKGCAAKEQAIQQEIDAAKAHGNQRKLDGLKEALSQVREHCTEDGLLKERQAKVQEKQREVQQRRQELEEARASGKSDKIEKKMQKLDEANAELAEAMAELSK</sequence>
<evidence type="ECO:0000313" key="4">
    <source>
        <dbReference type="EMBL" id="SUQ26297.1"/>
    </source>
</evidence>
<evidence type="ECO:0000256" key="1">
    <source>
        <dbReference type="SAM" id="MobiDB-lite"/>
    </source>
</evidence>
<dbReference type="EMBL" id="CP014034">
    <property type="protein sequence ID" value="AMF92946.1"/>
    <property type="molecule type" value="Genomic_DNA"/>
</dbReference>
<accession>A0AAX2LT58</accession>
<dbReference type="Proteomes" id="UP000254626">
    <property type="component" value="Unassembled WGS sequence"/>
</dbReference>
<protein>
    <submittedName>
        <fullName evidence="3">DUF1090 domain-containing protein</fullName>
    </submittedName>
    <submittedName>
        <fullName evidence="4">Protein yqjC</fullName>
    </submittedName>
</protein>
<dbReference type="Proteomes" id="UP000057088">
    <property type="component" value="Chromosome 1"/>
</dbReference>
<keyword evidence="2" id="KW-0732">Signal</keyword>
<dbReference type="RefSeq" id="WP_061055849.1">
    <property type="nucleotide sequence ID" value="NZ_CABLBX010000027.1"/>
</dbReference>
<evidence type="ECO:0000313" key="5">
    <source>
        <dbReference type="Proteomes" id="UP000057088"/>
    </source>
</evidence>
<dbReference type="Pfam" id="PF06476">
    <property type="entry name" value="DUF1090"/>
    <property type="match status" value="1"/>
</dbReference>